<dbReference type="EMBL" id="JADJUC010000002">
    <property type="protein sequence ID" value="MBK8523083.1"/>
    <property type="molecule type" value="Genomic_DNA"/>
</dbReference>
<dbReference type="PANTHER" id="PTHR43222">
    <property type="entry name" value="NUDIX HYDROLASE 23"/>
    <property type="match status" value="1"/>
</dbReference>
<evidence type="ECO:0000256" key="1">
    <source>
        <dbReference type="SAM" id="MobiDB-lite"/>
    </source>
</evidence>
<dbReference type="Pfam" id="PF14803">
    <property type="entry name" value="Zn_ribbon_Nudix"/>
    <property type="match status" value="1"/>
</dbReference>
<evidence type="ECO:0000259" key="2">
    <source>
        <dbReference type="PROSITE" id="PS51462"/>
    </source>
</evidence>
<dbReference type="PANTHER" id="PTHR43222:SF2">
    <property type="entry name" value="NUDIX HYDROLASE 23, CHLOROPLASTIC"/>
    <property type="match status" value="1"/>
</dbReference>
<feature type="domain" description="Nudix hydrolase" evidence="2">
    <location>
        <begin position="36"/>
        <end position="161"/>
    </location>
</feature>
<feature type="region of interest" description="Disordered" evidence="1">
    <location>
        <begin position="170"/>
        <end position="189"/>
    </location>
</feature>
<evidence type="ECO:0000313" key="4">
    <source>
        <dbReference type="Proteomes" id="UP000886689"/>
    </source>
</evidence>
<dbReference type="InterPro" id="IPR015797">
    <property type="entry name" value="NUDIX_hydrolase-like_dom_sf"/>
</dbReference>
<gene>
    <name evidence="3" type="ORF">IPL58_02540</name>
</gene>
<dbReference type="InterPro" id="IPR029401">
    <property type="entry name" value="Nudix_N"/>
</dbReference>
<accession>A0A9D7JYM0</accession>
<dbReference type="SUPFAM" id="SSF55811">
    <property type="entry name" value="Nudix"/>
    <property type="match status" value="1"/>
</dbReference>
<name>A0A9D7JYM0_9PROT</name>
<dbReference type="Pfam" id="PF00293">
    <property type="entry name" value="NUDIX"/>
    <property type="match status" value="1"/>
</dbReference>
<keyword evidence="3" id="KW-0378">Hydrolase</keyword>
<evidence type="ECO:0000313" key="3">
    <source>
        <dbReference type="EMBL" id="MBK8523083.1"/>
    </source>
</evidence>
<organism evidence="3 4">
    <name type="scientific">Candidatus Proximibacter danicus</name>
    <dbReference type="NCBI Taxonomy" id="2954365"/>
    <lineage>
        <taxon>Bacteria</taxon>
        <taxon>Pseudomonadati</taxon>
        <taxon>Pseudomonadota</taxon>
        <taxon>Betaproteobacteria</taxon>
        <taxon>Candidatus Proximibacter</taxon>
    </lineage>
</organism>
<reference evidence="3" key="1">
    <citation type="submission" date="2020-10" db="EMBL/GenBank/DDBJ databases">
        <title>Connecting structure to function with the recovery of over 1000 high-quality activated sludge metagenome-assembled genomes encoding full-length rRNA genes using long-read sequencing.</title>
        <authorList>
            <person name="Singleton C.M."/>
            <person name="Petriglieri F."/>
            <person name="Kristensen J.M."/>
            <person name="Kirkegaard R.H."/>
            <person name="Michaelsen T.Y."/>
            <person name="Andersen M.H."/>
            <person name="Karst S.M."/>
            <person name="Dueholm M.S."/>
            <person name="Nielsen P.H."/>
            <person name="Albertsen M."/>
        </authorList>
    </citation>
    <scope>NUCLEOTIDE SEQUENCE</scope>
    <source>
        <strain evidence="3">Hirt_18-Q3-R61-65_BATAC.395</strain>
    </source>
</reference>
<dbReference type="PROSITE" id="PS51462">
    <property type="entry name" value="NUDIX"/>
    <property type="match status" value="1"/>
</dbReference>
<feature type="compositionally biased region" description="Pro residues" evidence="1">
    <location>
        <begin position="175"/>
        <end position="189"/>
    </location>
</feature>
<dbReference type="CDD" id="cd04511">
    <property type="entry name" value="NUDIX_Hydrolase"/>
    <property type="match status" value="1"/>
</dbReference>
<sequence length="189" mass="21066">MNFCSHCGNPVSLAIPAGDTLPRYSCTQCGTIHYQNPKMVIGCIAEWEGKILRCRRAIEPRHGLWTLPAGFMENNETTAEAAARETMEEACAEVEIDRLFALINVPHIHQVHMFYTARLIGGRFGVGVESLESRLFEEASLPWEEMAFRSVSFALQAWLSDRKKGEFGLHTVDLPPMPPTPLTPPTPQG</sequence>
<dbReference type="InterPro" id="IPR000086">
    <property type="entry name" value="NUDIX_hydrolase_dom"/>
</dbReference>
<proteinExistence type="predicted"/>
<dbReference type="Gene3D" id="3.90.79.10">
    <property type="entry name" value="Nucleoside Triphosphate Pyrophosphohydrolase"/>
    <property type="match status" value="1"/>
</dbReference>
<comment type="caution">
    <text evidence="3">The sequence shown here is derived from an EMBL/GenBank/DDBJ whole genome shotgun (WGS) entry which is preliminary data.</text>
</comment>
<dbReference type="Gene3D" id="2.20.70.10">
    <property type="match status" value="1"/>
</dbReference>
<dbReference type="Proteomes" id="UP000886689">
    <property type="component" value="Unassembled WGS sequence"/>
</dbReference>
<dbReference type="AlphaFoldDB" id="A0A9D7JYM0"/>
<protein>
    <submittedName>
        <fullName evidence="3">NUDIX hydrolase</fullName>
    </submittedName>
</protein>
<dbReference type="GO" id="GO:0016787">
    <property type="term" value="F:hydrolase activity"/>
    <property type="evidence" value="ECO:0007669"/>
    <property type="project" value="UniProtKB-KW"/>
</dbReference>